<name>A0ABW8U501_9GAMM</name>
<accession>A0ABW8U501</accession>
<evidence type="ECO:0000256" key="1">
    <source>
        <dbReference type="SAM" id="SignalP"/>
    </source>
</evidence>
<dbReference type="Proteomes" id="UP001624684">
    <property type="component" value="Unassembled WGS sequence"/>
</dbReference>
<sequence>MKILKLLFLTTLLMLPTWAMADSWFYDIQEDEFVNGYSRIAIVPDSNNIVFLGVGFVSRFNNKPMVGFHYSESQNYIPSFCHDDCSIYLNVDGKKFPVFKAVRNSESYYLKDSNKALKAIKDAKVIKVELPPPLWGDVNVHTFYLDEPLDMEKLAEPK</sequence>
<reference evidence="2 3" key="1">
    <citation type="submission" date="2024-11" db="EMBL/GenBank/DDBJ databases">
        <title>First Report of Moraxella oculi in Brazil in an Infectious Bovine Keratoconjunctivitis Outbreak.</title>
        <authorList>
            <person name="Carvalho C.V."/>
            <person name="Domingues R."/>
            <person name="Coutinho C."/>
            <person name="Honorio N.T.B.S."/>
            <person name="Faza D.R.L.R."/>
            <person name="Carvalho W.A."/>
            <person name="Machado A.B.F."/>
            <person name="Martins M.F."/>
            <person name="Gaspar E.B."/>
        </authorList>
    </citation>
    <scope>NUCLEOTIDE SEQUENCE [LARGE SCALE GENOMIC DNA]</scope>
    <source>
        <strain evidence="2 3">2117LE</strain>
    </source>
</reference>
<dbReference type="EMBL" id="JBJJXE010000004">
    <property type="protein sequence ID" value="MFL1732229.1"/>
    <property type="molecule type" value="Genomic_DNA"/>
</dbReference>
<evidence type="ECO:0000313" key="2">
    <source>
        <dbReference type="EMBL" id="MFL1732229.1"/>
    </source>
</evidence>
<comment type="caution">
    <text evidence="2">The sequence shown here is derived from an EMBL/GenBank/DDBJ whole genome shotgun (WGS) entry which is preliminary data.</text>
</comment>
<protein>
    <submittedName>
        <fullName evidence="2">Uncharacterized protein</fullName>
    </submittedName>
</protein>
<organism evidence="2 3">
    <name type="scientific">Moraxella oculi</name>
    <dbReference type="NCBI Taxonomy" id="2940516"/>
    <lineage>
        <taxon>Bacteria</taxon>
        <taxon>Pseudomonadati</taxon>
        <taxon>Pseudomonadota</taxon>
        <taxon>Gammaproteobacteria</taxon>
        <taxon>Moraxellales</taxon>
        <taxon>Moraxellaceae</taxon>
        <taxon>Moraxella</taxon>
    </lineage>
</organism>
<keyword evidence="3" id="KW-1185">Reference proteome</keyword>
<feature type="signal peptide" evidence="1">
    <location>
        <begin position="1"/>
        <end position="21"/>
    </location>
</feature>
<evidence type="ECO:0000313" key="3">
    <source>
        <dbReference type="Proteomes" id="UP001624684"/>
    </source>
</evidence>
<feature type="chain" id="PRO_5046874844" evidence="1">
    <location>
        <begin position="22"/>
        <end position="158"/>
    </location>
</feature>
<keyword evidence="1" id="KW-0732">Signal</keyword>
<proteinExistence type="predicted"/>
<dbReference type="RefSeq" id="WP_407068899.1">
    <property type="nucleotide sequence ID" value="NZ_JBJJXE010000004.1"/>
</dbReference>
<gene>
    <name evidence="2" type="ORF">ACJHVH_04345</name>
</gene>